<dbReference type="InterPro" id="IPR016477">
    <property type="entry name" value="Fructo-/Ketosamine-3-kinase"/>
</dbReference>
<proteinExistence type="inferred from homology"/>
<dbReference type="InterPro" id="IPR011009">
    <property type="entry name" value="Kinase-like_dom_sf"/>
</dbReference>
<keyword evidence="5" id="KW-0067">ATP-binding</keyword>
<evidence type="ECO:0000256" key="2">
    <source>
        <dbReference type="ARBA" id="ARBA00022679"/>
    </source>
</evidence>
<evidence type="ECO:0000256" key="5">
    <source>
        <dbReference type="ARBA" id="ARBA00022840"/>
    </source>
</evidence>
<dbReference type="PIRSF" id="PIRSF006221">
    <property type="entry name" value="Ketosamine-3-kinase"/>
    <property type="match status" value="1"/>
</dbReference>
<organism evidence="7 8">
    <name type="scientific">Vasconcelosia minhoensis LEGE 07310</name>
    <dbReference type="NCBI Taxonomy" id="915328"/>
    <lineage>
        <taxon>Bacteria</taxon>
        <taxon>Bacillati</taxon>
        <taxon>Cyanobacteriota</taxon>
        <taxon>Cyanophyceae</taxon>
        <taxon>Nodosilineales</taxon>
        <taxon>Cymatolegaceae</taxon>
        <taxon>Vasconcelosia</taxon>
        <taxon>Vasconcelosia minhoensis</taxon>
    </lineage>
</organism>
<keyword evidence="2 6" id="KW-0808">Transferase</keyword>
<evidence type="ECO:0000256" key="1">
    <source>
        <dbReference type="ARBA" id="ARBA00009460"/>
    </source>
</evidence>
<sequence>MIWERIAEQISQTTGQPFEMRDRRTIGGGSINQAYAVGDRDRTFFVKLNQATRLDMFEAEQAGLQEIYASQTIRVPQPLCCGTAGDTAYIVMEWLPLGRGNDSAWAQMGERLAAMHRVTHPQGFGWHRANTIGETPQQNTWSESWLQFYRQQRLEYQFELARRRGGRFPQAKQLLAHLPNLLAGHDPAPALVHGDLWSGNAAVAENGEPVIVDPATYYGDREVDLAMTELFGRFSNAFYQAYEAAYPLDPGYARRKTLYNLYHILNHFNQFGGSYQSQANGMIERLLT</sequence>
<dbReference type="Pfam" id="PF03881">
    <property type="entry name" value="Fructosamin_kin"/>
    <property type="match status" value="1"/>
</dbReference>
<dbReference type="Proteomes" id="UP000636505">
    <property type="component" value="Unassembled WGS sequence"/>
</dbReference>
<dbReference type="FunFam" id="3.30.200.20:FF:000264">
    <property type="entry name" value="Protein-ribulosamine 3-kinase, chloroplastic"/>
    <property type="match status" value="1"/>
</dbReference>
<accession>A0A8J7A9S0</accession>
<dbReference type="RefSeq" id="WP_193909078.1">
    <property type="nucleotide sequence ID" value="NZ_JADEXG010000041.1"/>
</dbReference>
<dbReference type="AlphaFoldDB" id="A0A8J7A9S0"/>
<protein>
    <submittedName>
        <fullName evidence="7">Fructosamine kinase family protein</fullName>
    </submittedName>
</protein>
<evidence type="ECO:0000256" key="4">
    <source>
        <dbReference type="ARBA" id="ARBA00022777"/>
    </source>
</evidence>
<gene>
    <name evidence="7" type="ORF">IQ241_16300</name>
</gene>
<dbReference type="GO" id="GO:0016301">
    <property type="term" value="F:kinase activity"/>
    <property type="evidence" value="ECO:0007669"/>
    <property type="project" value="UniProtKB-UniRule"/>
</dbReference>
<reference evidence="7" key="1">
    <citation type="submission" date="2020-10" db="EMBL/GenBank/DDBJ databases">
        <authorList>
            <person name="Castelo-Branco R."/>
            <person name="Eusebio N."/>
            <person name="Adriana R."/>
            <person name="Vieira A."/>
            <person name="Brugerolle De Fraissinette N."/>
            <person name="Rezende De Castro R."/>
            <person name="Schneider M.P."/>
            <person name="Vasconcelos V."/>
            <person name="Leao P.N."/>
        </authorList>
    </citation>
    <scope>NUCLEOTIDE SEQUENCE</scope>
    <source>
        <strain evidence="7">LEGE 07310</strain>
    </source>
</reference>
<keyword evidence="4 6" id="KW-0418">Kinase</keyword>
<dbReference type="Gene3D" id="3.90.1200.10">
    <property type="match status" value="1"/>
</dbReference>
<comment type="similarity">
    <text evidence="1 6">Belongs to the fructosamine kinase family.</text>
</comment>
<evidence type="ECO:0000313" key="8">
    <source>
        <dbReference type="Proteomes" id="UP000636505"/>
    </source>
</evidence>
<evidence type="ECO:0000256" key="3">
    <source>
        <dbReference type="ARBA" id="ARBA00022741"/>
    </source>
</evidence>
<dbReference type="Gene3D" id="3.30.200.20">
    <property type="entry name" value="Phosphorylase Kinase, domain 1"/>
    <property type="match status" value="1"/>
</dbReference>
<keyword evidence="3" id="KW-0547">Nucleotide-binding</keyword>
<evidence type="ECO:0000256" key="6">
    <source>
        <dbReference type="PIRNR" id="PIRNR006221"/>
    </source>
</evidence>
<dbReference type="SUPFAM" id="SSF56112">
    <property type="entry name" value="Protein kinase-like (PK-like)"/>
    <property type="match status" value="1"/>
</dbReference>
<dbReference type="PANTHER" id="PTHR12149:SF8">
    <property type="entry name" value="PROTEIN-RIBULOSAMINE 3-KINASE"/>
    <property type="match status" value="1"/>
</dbReference>
<dbReference type="PANTHER" id="PTHR12149">
    <property type="entry name" value="FRUCTOSAMINE 3 KINASE-RELATED PROTEIN"/>
    <property type="match status" value="1"/>
</dbReference>
<name>A0A8J7A9S0_9CYAN</name>
<evidence type="ECO:0000313" key="7">
    <source>
        <dbReference type="EMBL" id="MBE9078835.1"/>
    </source>
</evidence>
<keyword evidence="8" id="KW-1185">Reference proteome</keyword>
<dbReference type="GO" id="GO:0005524">
    <property type="term" value="F:ATP binding"/>
    <property type="evidence" value="ECO:0007669"/>
    <property type="project" value="UniProtKB-KW"/>
</dbReference>
<dbReference type="GO" id="GO:0005737">
    <property type="term" value="C:cytoplasm"/>
    <property type="evidence" value="ECO:0007669"/>
    <property type="project" value="UniProtKB-ARBA"/>
</dbReference>
<dbReference type="EMBL" id="JADEXG010000041">
    <property type="protein sequence ID" value="MBE9078835.1"/>
    <property type="molecule type" value="Genomic_DNA"/>
</dbReference>
<comment type="caution">
    <text evidence="7">The sequence shown here is derived from an EMBL/GenBank/DDBJ whole genome shotgun (WGS) entry which is preliminary data.</text>
</comment>